<dbReference type="InterPro" id="IPR007214">
    <property type="entry name" value="YbaK/aa-tRNA-synth-assoc-dom"/>
</dbReference>
<comment type="caution">
    <text evidence="2">The sequence shown here is derived from an EMBL/GenBank/DDBJ whole genome shotgun (WGS) entry which is preliminary data.</text>
</comment>
<dbReference type="Pfam" id="PF04073">
    <property type="entry name" value="tRNA_edit"/>
    <property type="match status" value="1"/>
</dbReference>
<feature type="domain" description="YbaK/aminoacyl-tRNA synthetase-associated" evidence="1">
    <location>
        <begin position="26"/>
        <end position="150"/>
    </location>
</feature>
<dbReference type="InterPro" id="IPR036754">
    <property type="entry name" value="YbaK/aa-tRNA-synt-asso_dom_sf"/>
</dbReference>
<evidence type="ECO:0000313" key="2">
    <source>
        <dbReference type="EMBL" id="GHC46398.1"/>
    </source>
</evidence>
<dbReference type="AlphaFoldDB" id="A0A918WGW3"/>
<dbReference type="SUPFAM" id="SSF55826">
    <property type="entry name" value="YbaK/ProRS associated domain"/>
    <property type="match status" value="1"/>
</dbReference>
<dbReference type="PANTHER" id="PTHR30411">
    <property type="entry name" value="CYTOPLASMIC PROTEIN"/>
    <property type="match status" value="1"/>
</dbReference>
<dbReference type="Gene3D" id="3.90.960.10">
    <property type="entry name" value="YbaK/aminoacyl-tRNA synthetase-associated domain"/>
    <property type="match status" value="1"/>
</dbReference>
<dbReference type="Proteomes" id="UP000646244">
    <property type="component" value="Unassembled WGS sequence"/>
</dbReference>
<gene>
    <name evidence="2" type="ORF">GCM10010507_22200</name>
</gene>
<dbReference type="PANTHER" id="PTHR30411:SF9">
    <property type="entry name" value="MULTIFUNCTIONAL SER_THR-TRNA DEACYLASE PROXP-Y"/>
    <property type="match status" value="1"/>
</dbReference>
<dbReference type="EMBL" id="BMVB01000006">
    <property type="protein sequence ID" value="GHC46398.1"/>
    <property type="molecule type" value="Genomic_DNA"/>
</dbReference>
<name>A0A918WGW3_STRCJ</name>
<organism evidence="2 3">
    <name type="scientific">Streptomyces cinnamoneus</name>
    <name type="common">Streptoverticillium cinnamoneum</name>
    <dbReference type="NCBI Taxonomy" id="53446"/>
    <lineage>
        <taxon>Bacteria</taxon>
        <taxon>Bacillati</taxon>
        <taxon>Actinomycetota</taxon>
        <taxon>Actinomycetes</taxon>
        <taxon>Kitasatosporales</taxon>
        <taxon>Streptomycetaceae</taxon>
        <taxon>Streptomyces</taxon>
        <taxon>Streptomyces cinnamoneus group</taxon>
    </lineage>
</organism>
<dbReference type="GO" id="GO:0002161">
    <property type="term" value="F:aminoacyl-tRNA deacylase activity"/>
    <property type="evidence" value="ECO:0007669"/>
    <property type="project" value="InterPro"/>
</dbReference>
<protein>
    <recommendedName>
        <fullName evidence="1">YbaK/aminoacyl-tRNA synthetase-associated domain-containing protein</fullName>
    </recommendedName>
</protein>
<proteinExistence type="predicted"/>
<evidence type="ECO:0000313" key="3">
    <source>
        <dbReference type="Proteomes" id="UP000646244"/>
    </source>
</evidence>
<dbReference type="RefSeq" id="WP_190109531.1">
    <property type="nucleotide sequence ID" value="NZ_BMVB01000006.1"/>
</dbReference>
<reference evidence="2" key="2">
    <citation type="submission" date="2020-09" db="EMBL/GenBank/DDBJ databases">
        <authorList>
            <person name="Sun Q."/>
            <person name="Ohkuma M."/>
        </authorList>
    </citation>
    <scope>NUCLEOTIDE SEQUENCE</scope>
    <source>
        <strain evidence="2">JCM 4633</strain>
    </source>
</reference>
<reference evidence="2" key="1">
    <citation type="journal article" date="2014" name="Int. J. Syst. Evol. Microbiol.">
        <title>Complete genome sequence of Corynebacterium casei LMG S-19264T (=DSM 44701T), isolated from a smear-ripened cheese.</title>
        <authorList>
            <consortium name="US DOE Joint Genome Institute (JGI-PGF)"/>
            <person name="Walter F."/>
            <person name="Albersmeier A."/>
            <person name="Kalinowski J."/>
            <person name="Ruckert C."/>
        </authorList>
    </citation>
    <scope>NUCLEOTIDE SEQUENCE</scope>
    <source>
        <strain evidence="2">JCM 4633</strain>
    </source>
</reference>
<accession>A0A918WGW3</accession>
<sequence>MGSHEMHEKLIALLDEHSAEYRTIEHEPEGGTEAVSRLRGHELHQAAKCIVVMVKLGKKVTRYVLAVVPGDRRVDLAAIKSLLGGTYVGFAAQDVAERLSGCASGTILPFSFDQQVELVVDPALLENREFFFNAARLDRSLALATRDFVKIAEPRVEAIALA</sequence>
<evidence type="ECO:0000259" key="1">
    <source>
        <dbReference type="Pfam" id="PF04073"/>
    </source>
</evidence>